<keyword evidence="2 7" id="KW-0251">Elongation factor</keyword>
<dbReference type="SUPFAM" id="SSF54980">
    <property type="entry name" value="EF-G C-terminal domain-like"/>
    <property type="match status" value="2"/>
</dbReference>
<evidence type="ECO:0000259" key="5">
    <source>
        <dbReference type="SMART" id="SM00838"/>
    </source>
</evidence>
<dbReference type="GO" id="GO:0003746">
    <property type="term" value="F:translation elongation factor activity"/>
    <property type="evidence" value="ECO:0007669"/>
    <property type="project" value="UniProtKB-KW"/>
</dbReference>
<dbReference type="InterPro" id="IPR000640">
    <property type="entry name" value="EFG_V-like"/>
</dbReference>
<organism evidence="7 8">
    <name type="scientific">Methylorubrum podarium</name>
    <dbReference type="NCBI Taxonomy" id="200476"/>
    <lineage>
        <taxon>Bacteria</taxon>
        <taxon>Pseudomonadati</taxon>
        <taxon>Pseudomonadota</taxon>
        <taxon>Alphaproteobacteria</taxon>
        <taxon>Hyphomicrobiales</taxon>
        <taxon>Methylobacteriaceae</taxon>
        <taxon>Methylorubrum</taxon>
    </lineage>
</organism>
<sequence>MPAAPWPLLEIAVAPTSKAGRSSLRGALLGLMLQNPELDFSTDAAADQFILKAVTETCLATAVERLRSCPTAFHFGQPQVAYRETLTRRREIDHTHKRVPGGRGQFARVKLLFEPNAPGAGSAFESKINESTLPGDYVRGVEKGLRSVRMAGVLAGFPVIDVRAELIDGASHAIDSSPLAFEIAARAAFREALQGNSVLLEPVMAVEIAVPERYADGVVSDLRARRGLIGDRSARGGLSVVTATVPLAEMLGFGSRLRTVAGSDAHVAMAFSHYAPVPAADRDPPPADAALRA</sequence>
<dbReference type="Pfam" id="PF03764">
    <property type="entry name" value="EFG_IV"/>
    <property type="match status" value="1"/>
</dbReference>
<proteinExistence type="predicted"/>
<feature type="domain" description="Translation elongation factor EFG/EF2" evidence="6">
    <location>
        <begin position="79"/>
        <end position="197"/>
    </location>
</feature>
<dbReference type="Gene3D" id="3.30.70.240">
    <property type="match status" value="1"/>
</dbReference>
<dbReference type="RefSeq" id="WP_350394469.1">
    <property type="nucleotide sequence ID" value="NZ_JBELQE010000062.1"/>
</dbReference>
<dbReference type="InterPro" id="IPR020568">
    <property type="entry name" value="Ribosomal_Su5_D2-typ_SF"/>
</dbReference>
<dbReference type="InterPro" id="IPR035647">
    <property type="entry name" value="EFG_III/V"/>
</dbReference>
<dbReference type="InterPro" id="IPR005517">
    <property type="entry name" value="Transl_elong_EFG/EF2_IV"/>
</dbReference>
<gene>
    <name evidence="7" type="ORF">ABS772_11010</name>
</gene>
<evidence type="ECO:0000256" key="1">
    <source>
        <dbReference type="ARBA" id="ARBA00022741"/>
    </source>
</evidence>
<dbReference type="CDD" id="cd03713">
    <property type="entry name" value="EFG_mtEFG_C"/>
    <property type="match status" value="1"/>
</dbReference>
<comment type="caution">
    <text evidence="7">The sequence shown here is derived from an EMBL/GenBank/DDBJ whole genome shotgun (WGS) entry which is preliminary data.</text>
</comment>
<dbReference type="SMART" id="SM00889">
    <property type="entry name" value="EFG_IV"/>
    <property type="match status" value="1"/>
</dbReference>
<keyword evidence="1" id="KW-0547">Nucleotide-binding</keyword>
<dbReference type="Gene3D" id="3.30.230.10">
    <property type="match status" value="1"/>
</dbReference>
<accession>A0ABV1QLY6</accession>
<evidence type="ECO:0000313" key="8">
    <source>
        <dbReference type="Proteomes" id="UP001480955"/>
    </source>
</evidence>
<keyword evidence="4" id="KW-0342">GTP-binding</keyword>
<dbReference type="SMART" id="SM00838">
    <property type="entry name" value="EFG_C"/>
    <property type="match status" value="1"/>
</dbReference>
<dbReference type="Gene3D" id="3.30.70.870">
    <property type="entry name" value="Elongation Factor G (Translational Gtpase), domain 3"/>
    <property type="match status" value="1"/>
</dbReference>
<dbReference type="InterPro" id="IPR035649">
    <property type="entry name" value="EFG_V"/>
</dbReference>
<evidence type="ECO:0000313" key="7">
    <source>
        <dbReference type="EMBL" id="MER2250441.1"/>
    </source>
</evidence>
<evidence type="ECO:0000256" key="4">
    <source>
        <dbReference type="ARBA" id="ARBA00023134"/>
    </source>
</evidence>
<reference evidence="7 8" key="1">
    <citation type="submission" date="2024-06" db="EMBL/GenBank/DDBJ databases">
        <authorList>
            <person name="Campbell A.G."/>
        </authorList>
    </citation>
    <scope>NUCLEOTIDE SEQUENCE [LARGE SCALE GENOMIC DNA]</scope>
    <source>
        <strain evidence="7 8">EM12</strain>
    </source>
</reference>
<keyword evidence="8" id="KW-1185">Reference proteome</keyword>
<dbReference type="Pfam" id="PF00679">
    <property type="entry name" value="EFG_C"/>
    <property type="match status" value="1"/>
</dbReference>
<protein>
    <submittedName>
        <fullName evidence="7">Elongation factor G</fullName>
    </submittedName>
</protein>
<dbReference type="InterPro" id="IPR014721">
    <property type="entry name" value="Ribsml_uS5_D2-typ_fold_subgr"/>
</dbReference>
<dbReference type="SUPFAM" id="SSF54211">
    <property type="entry name" value="Ribosomal protein S5 domain 2-like"/>
    <property type="match status" value="1"/>
</dbReference>
<dbReference type="EMBL" id="JBELQE010000062">
    <property type="protein sequence ID" value="MER2250441.1"/>
    <property type="molecule type" value="Genomic_DNA"/>
</dbReference>
<evidence type="ECO:0000256" key="3">
    <source>
        <dbReference type="ARBA" id="ARBA00022917"/>
    </source>
</evidence>
<name>A0ABV1QLY6_9HYPH</name>
<dbReference type="PANTHER" id="PTHR43261">
    <property type="entry name" value="TRANSLATION ELONGATION FACTOR G-RELATED"/>
    <property type="match status" value="1"/>
</dbReference>
<evidence type="ECO:0000256" key="2">
    <source>
        <dbReference type="ARBA" id="ARBA00022768"/>
    </source>
</evidence>
<keyword evidence="3" id="KW-0648">Protein biosynthesis</keyword>
<dbReference type="PANTHER" id="PTHR43261:SF1">
    <property type="entry name" value="RIBOSOME-RELEASING FACTOR 2, MITOCHONDRIAL"/>
    <property type="match status" value="1"/>
</dbReference>
<dbReference type="Proteomes" id="UP001480955">
    <property type="component" value="Unassembled WGS sequence"/>
</dbReference>
<evidence type="ECO:0000259" key="6">
    <source>
        <dbReference type="SMART" id="SM00889"/>
    </source>
</evidence>
<feature type="domain" description="Elongation factor EFG" evidence="5">
    <location>
        <begin position="198"/>
        <end position="285"/>
    </location>
</feature>